<accession>A0A0D9QNS5</accession>
<keyword evidence="1" id="KW-0472">Membrane</keyword>
<dbReference type="RefSeq" id="XP_012334967.1">
    <property type="nucleotide sequence ID" value="XM_012479544.1"/>
</dbReference>
<keyword evidence="1" id="KW-1133">Transmembrane helix</keyword>
<dbReference type="Proteomes" id="UP000054561">
    <property type="component" value="Unassembled WGS sequence"/>
</dbReference>
<protein>
    <submittedName>
        <fullName evidence="2">Uncharacterized protein</fullName>
    </submittedName>
</protein>
<keyword evidence="1" id="KW-0812">Transmembrane</keyword>
<dbReference type="AlphaFoldDB" id="A0A0D9QNS5"/>
<dbReference type="OrthoDB" id="331145at2759"/>
<gene>
    <name evidence="2" type="ORF">AK88_01909</name>
</gene>
<evidence type="ECO:0000313" key="2">
    <source>
        <dbReference type="EMBL" id="KJP88457.1"/>
    </source>
</evidence>
<dbReference type="EMBL" id="KQ001661">
    <property type="protein sequence ID" value="KJP88457.1"/>
    <property type="molecule type" value="Genomic_DNA"/>
</dbReference>
<feature type="transmembrane region" description="Helical" evidence="1">
    <location>
        <begin position="82"/>
        <end position="100"/>
    </location>
</feature>
<proteinExistence type="predicted"/>
<dbReference type="GeneID" id="24267223"/>
<dbReference type="OMA" id="FDWHRKI"/>
<evidence type="ECO:0000256" key="1">
    <source>
        <dbReference type="SAM" id="Phobius"/>
    </source>
</evidence>
<dbReference type="VEuPathDB" id="PlasmoDB:AK88_01909"/>
<reference evidence="2 3" key="1">
    <citation type="submission" date="2014-03" db="EMBL/GenBank/DDBJ databases">
        <title>The Genome Sequence of Plasmodium fragile nilgiri.</title>
        <authorList>
            <consortium name="The Broad Institute Genomics Platform"/>
            <consortium name="The Broad Institute Genome Sequencing Center for Infectious Disease"/>
            <person name="Neafsey D."/>
            <person name="Duraisingh M."/>
            <person name="Young S.K."/>
            <person name="Zeng Q."/>
            <person name="Gargeya S."/>
            <person name="Abouelleil A."/>
            <person name="Alvarado L."/>
            <person name="Chapman S.B."/>
            <person name="Gainer-Dewar J."/>
            <person name="Goldberg J."/>
            <person name="Griggs A."/>
            <person name="Gujja S."/>
            <person name="Hansen M."/>
            <person name="Howarth C."/>
            <person name="Imamovic A."/>
            <person name="Larimer J."/>
            <person name="Pearson M."/>
            <person name="Poon T.W."/>
            <person name="Priest M."/>
            <person name="Roberts A."/>
            <person name="Saif S."/>
            <person name="Shea T."/>
            <person name="Sykes S."/>
            <person name="Wortman J."/>
            <person name="Nusbaum C."/>
            <person name="Birren B."/>
        </authorList>
    </citation>
    <scope>NUCLEOTIDE SEQUENCE [LARGE SCALE GENOMIC DNA]</scope>
    <source>
        <strain evidence="3">nilgiri</strain>
    </source>
</reference>
<sequence length="227" mass="26681">MDQRQGGKDAKEGEALQRKRCPVEYYNPNYEEKMFRSPGGVKRWTMKRFLCFSIGTASIIYAILLILMSILMLTHTSTYNEALFIVMSILNCICAVLILISVAHKNAFTAYIAYNVVVINYIVEAIECLICLYNICTSHSVQWYYDNFDWHRKIIFNYLIYYGILEMTVHIFMFIMSFFVIQLVWSFYRLLQVGGNIFSFQRAEDIEKSFHGTYYYTYGTIPPVQPY</sequence>
<organism evidence="2 3">
    <name type="scientific">Plasmodium fragile</name>
    <dbReference type="NCBI Taxonomy" id="5857"/>
    <lineage>
        <taxon>Eukaryota</taxon>
        <taxon>Sar</taxon>
        <taxon>Alveolata</taxon>
        <taxon>Apicomplexa</taxon>
        <taxon>Aconoidasida</taxon>
        <taxon>Haemosporida</taxon>
        <taxon>Plasmodiidae</taxon>
        <taxon>Plasmodium</taxon>
        <taxon>Plasmodium (Plasmodium)</taxon>
    </lineage>
</organism>
<feature type="transmembrane region" description="Helical" evidence="1">
    <location>
        <begin position="155"/>
        <end position="181"/>
    </location>
</feature>
<name>A0A0D9QNS5_PLAFR</name>
<keyword evidence="3" id="KW-1185">Reference proteome</keyword>
<evidence type="ECO:0000313" key="3">
    <source>
        <dbReference type="Proteomes" id="UP000054561"/>
    </source>
</evidence>
<feature type="transmembrane region" description="Helical" evidence="1">
    <location>
        <begin position="49"/>
        <end position="70"/>
    </location>
</feature>
<feature type="transmembrane region" description="Helical" evidence="1">
    <location>
        <begin position="112"/>
        <end position="135"/>
    </location>
</feature>